<dbReference type="RefSeq" id="WP_015902457.1">
    <property type="nucleotide sequence ID" value="NC_012115.1"/>
</dbReference>
<keyword evidence="2" id="KW-1185">Reference proteome</keyword>
<proteinExistence type="predicted"/>
<dbReference type="OrthoDB" id="5373039at2"/>
<reference evidence="1 2" key="1">
    <citation type="journal article" date="2009" name="PLoS Genet.">
        <title>Adaptations to submarine hydrothermal environments exemplified by the genome of Nautilia profundicola.</title>
        <authorList>
            <person name="Campbell B.J."/>
            <person name="Smith J.L."/>
            <person name="Hanson T.E."/>
            <person name="Klotz M.G."/>
            <person name="Stein L.Y."/>
            <person name="Lee C.K."/>
            <person name="Wu D."/>
            <person name="Robinson J.M."/>
            <person name="Khouri H.M."/>
            <person name="Eisen J.A."/>
            <person name="Cary S.C."/>
        </authorList>
    </citation>
    <scope>NUCLEOTIDE SEQUENCE [LARGE SCALE GENOMIC DNA]</scope>
    <source>
        <strain evidence="2">ATCC BAA-1463 / DSM 18972 / AmH</strain>
    </source>
</reference>
<protein>
    <submittedName>
        <fullName evidence="1">Uncharacterized protein</fullName>
    </submittedName>
</protein>
<dbReference type="KEGG" id="nam:NAMH_0185"/>
<dbReference type="Proteomes" id="UP000000448">
    <property type="component" value="Chromosome"/>
</dbReference>
<gene>
    <name evidence="1" type="ordered locus">NAMH_0185</name>
</gene>
<dbReference type="AlphaFoldDB" id="B9L7K2"/>
<sequence>MKKFLLLGVGTSFALAGNILPQNFGNCIQISFFNKYNAPISLNDYMQIIKKYSCDNQIIYIGIENRIPGILKLSVNNDTKNFLLKHFKIQNYPAAVYIDKQLQKGVIAIKLKADKTLKVLFFGTDYKQVLNYIANIDIKTIAKEL</sequence>
<name>B9L7K2_NAUPA</name>
<evidence type="ECO:0000313" key="1">
    <source>
        <dbReference type="EMBL" id="ACM93405.1"/>
    </source>
</evidence>
<dbReference type="STRING" id="598659.NAMH_0185"/>
<evidence type="ECO:0000313" key="2">
    <source>
        <dbReference type="Proteomes" id="UP000000448"/>
    </source>
</evidence>
<dbReference type="EMBL" id="CP001279">
    <property type="protein sequence ID" value="ACM93405.1"/>
    <property type="molecule type" value="Genomic_DNA"/>
</dbReference>
<organism evidence="1 2">
    <name type="scientific">Nautilia profundicola (strain ATCC BAA-1463 / DSM 18972 / AmH)</name>
    <dbReference type="NCBI Taxonomy" id="598659"/>
    <lineage>
        <taxon>Bacteria</taxon>
        <taxon>Pseudomonadati</taxon>
        <taxon>Campylobacterota</taxon>
        <taxon>Epsilonproteobacteria</taxon>
        <taxon>Nautiliales</taxon>
        <taxon>Nautiliaceae</taxon>
        <taxon>Nautilia</taxon>
    </lineage>
</organism>
<accession>B9L7K2</accession>
<dbReference type="HOGENOM" id="CLU_1784810_0_0_7"/>